<sequence length="113" mass="12980">MMLKVNQLTKSYKSFSFGPIDIEIEQGTIVALVGPNGSGKSTFFRILMNQVHEDQGVITWNDENVRYKETSFKQAVGYMGIGLYEVFEQLSIKELTSFVSHWYPNWIMSGMNR</sequence>
<dbReference type="InterPro" id="IPR003439">
    <property type="entry name" value="ABC_transporter-like_ATP-bd"/>
</dbReference>
<gene>
    <name evidence="5" type="ORF">JCM9152_142</name>
</gene>
<evidence type="ECO:0000259" key="4">
    <source>
        <dbReference type="Pfam" id="PF00005"/>
    </source>
</evidence>
<dbReference type="AlphaFoldDB" id="W4QAV8"/>
<proteinExistence type="predicted"/>
<evidence type="ECO:0000256" key="2">
    <source>
        <dbReference type="ARBA" id="ARBA00022741"/>
    </source>
</evidence>
<keyword evidence="3" id="KW-0067">ATP-binding</keyword>
<dbReference type="GO" id="GO:0016887">
    <property type="term" value="F:ATP hydrolysis activity"/>
    <property type="evidence" value="ECO:0007669"/>
    <property type="project" value="InterPro"/>
</dbReference>
<dbReference type="GO" id="GO:0005524">
    <property type="term" value="F:ATP binding"/>
    <property type="evidence" value="ECO:0007669"/>
    <property type="project" value="UniProtKB-KW"/>
</dbReference>
<evidence type="ECO:0000256" key="1">
    <source>
        <dbReference type="ARBA" id="ARBA00022448"/>
    </source>
</evidence>
<feature type="domain" description="ABC transporter" evidence="4">
    <location>
        <begin position="19"/>
        <end position="94"/>
    </location>
</feature>
<keyword evidence="6" id="KW-1185">Reference proteome</keyword>
<dbReference type="PANTHER" id="PTHR42939:SF1">
    <property type="entry name" value="ABC TRANSPORTER ATP-BINDING PROTEIN ALBC-RELATED"/>
    <property type="match status" value="1"/>
</dbReference>
<dbReference type="STRING" id="1236971.JCM9152_142"/>
<dbReference type="EMBL" id="BAUU01000001">
    <property type="protein sequence ID" value="GAE28808.1"/>
    <property type="molecule type" value="Genomic_DNA"/>
</dbReference>
<protein>
    <submittedName>
        <fullName evidence="5">ABC transporter related</fullName>
    </submittedName>
</protein>
<dbReference type="Proteomes" id="UP000018895">
    <property type="component" value="Unassembled WGS sequence"/>
</dbReference>
<organism evidence="5 6">
    <name type="scientific">Halalkalibacter hemicellulosilyticusJCM 9152</name>
    <dbReference type="NCBI Taxonomy" id="1236971"/>
    <lineage>
        <taxon>Bacteria</taxon>
        <taxon>Bacillati</taxon>
        <taxon>Bacillota</taxon>
        <taxon>Bacilli</taxon>
        <taxon>Bacillales</taxon>
        <taxon>Bacillaceae</taxon>
        <taxon>Halalkalibacter</taxon>
    </lineage>
</organism>
<dbReference type="Pfam" id="PF00005">
    <property type="entry name" value="ABC_tran"/>
    <property type="match status" value="1"/>
</dbReference>
<keyword evidence="1" id="KW-0813">Transport</keyword>
<comment type="caution">
    <text evidence="5">The sequence shown here is derived from an EMBL/GenBank/DDBJ whole genome shotgun (WGS) entry which is preliminary data.</text>
</comment>
<evidence type="ECO:0000313" key="6">
    <source>
        <dbReference type="Proteomes" id="UP000018895"/>
    </source>
</evidence>
<dbReference type="InterPro" id="IPR027417">
    <property type="entry name" value="P-loop_NTPase"/>
</dbReference>
<name>W4QAV8_9BACI</name>
<evidence type="ECO:0000256" key="3">
    <source>
        <dbReference type="ARBA" id="ARBA00022840"/>
    </source>
</evidence>
<accession>W4QAV8</accession>
<dbReference type="Gene3D" id="3.40.50.300">
    <property type="entry name" value="P-loop containing nucleotide triphosphate hydrolases"/>
    <property type="match status" value="1"/>
</dbReference>
<reference evidence="5" key="1">
    <citation type="journal article" date="2014" name="Genome Announc.">
        <title>Draft Genome Sequences of Three Alkaliphilic Bacillus Strains, Bacillus wakoensis JCM 9140T, Bacillus akibai JCM 9157T, and Bacillus hemicellulosilyticus JCM 9152T.</title>
        <authorList>
            <person name="Yuki M."/>
            <person name="Oshima K."/>
            <person name="Suda W."/>
            <person name="Oshida Y."/>
            <person name="Kitamura K."/>
            <person name="Iida T."/>
            <person name="Hattori M."/>
            <person name="Ohkuma M."/>
        </authorList>
    </citation>
    <scope>NUCLEOTIDE SEQUENCE [LARGE SCALE GENOMIC DNA]</scope>
    <source>
        <strain evidence="5">JCM 9152</strain>
    </source>
</reference>
<keyword evidence="2" id="KW-0547">Nucleotide-binding</keyword>
<dbReference type="PANTHER" id="PTHR42939">
    <property type="entry name" value="ABC TRANSPORTER ATP-BINDING PROTEIN ALBC-RELATED"/>
    <property type="match status" value="1"/>
</dbReference>
<dbReference type="SUPFAM" id="SSF52540">
    <property type="entry name" value="P-loop containing nucleoside triphosphate hydrolases"/>
    <property type="match status" value="1"/>
</dbReference>
<dbReference type="InterPro" id="IPR051782">
    <property type="entry name" value="ABC_Transporter_VariousFunc"/>
</dbReference>
<evidence type="ECO:0000313" key="5">
    <source>
        <dbReference type="EMBL" id="GAE28808.1"/>
    </source>
</evidence>